<dbReference type="OrthoDB" id="9808190at2"/>
<dbReference type="Pfam" id="PF10003">
    <property type="entry name" value="DUF2244"/>
    <property type="match status" value="1"/>
</dbReference>
<accession>A0A0K6HRD5</accession>
<dbReference type="InterPro" id="IPR019253">
    <property type="entry name" value="DUF2244_TM"/>
</dbReference>
<dbReference type="InterPro" id="IPR016990">
    <property type="entry name" value="UCP032162_TM"/>
</dbReference>
<sequence>MSGTKSNPDGPDDAALAPGERPVFAAVLTPHRSLGPKGFLVLMLATGAVCFAAGLLFLSIGAWPVFGFFGLDVLLVWMAFRLNYAAANRCEEVTVSAHEIVVRKTGPGRQRQEYRFNPFWVRLSVTRLEDEGVTRITLSARGDTIGIGDFLNPPDRTSFATAFAAAIADAKAGRIPAVS</sequence>
<gene>
    <name evidence="2" type="ORF">Ga0061067_102433</name>
</gene>
<reference evidence="3" key="1">
    <citation type="submission" date="2015-08" db="EMBL/GenBank/DDBJ databases">
        <authorList>
            <person name="Varghese N."/>
        </authorList>
    </citation>
    <scope>NUCLEOTIDE SEQUENCE [LARGE SCALE GENOMIC DNA]</scope>
    <source>
        <strain evidence="3">DSM 23407</strain>
    </source>
</reference>
<evidence type="ECO:0000313" key="3">
    <source>
        <dbReference type="Proteomes" id="UP000183900"/>
    </source>
</evidence>
<name>A0A0K6HRD5_9HYPH</name>
<evidence type="ECO:0000256" key="1">
    <source>
        <dbReference type="SAM" id="Phobius"/>
    </source>
</evidence>
<feature type="transmembrane region" description="Helical" evidence="1">
    <location>
        <begin position="39"/>
        <end position="57"/>
    </location>
</feature>
<organism evidence="2 3">
    <name type="scientific">Pannonibacter indicus</name>
    <dbReference type="NCBI Taxonomy" id="466044"/>
    <lineage>
        <taxon>Bacteria</taxon>
        <taxon>Pseudomonadati</taxon>
        <taxon>Pseudomonadota</taxon>
        <taxon>Alphaproteobacteria</taxon>
        <taxon>Hyphomicrobiales</taxon>
        <taxon>Stappiaceae</taxon>
        <taxon>Pannonibacter</taxon>
    </lineage>
</organism>
<keyword evidence="3" id="KW-1185">Reference proteome</keyword>
<keyword evidence="1" id="KW-0812">Transmembrane</keyword>
<protein>
    <submittedName>
        <fullName evidence="2">Uncharacterized membrane protein</fullName>
    </submittedName>
</protein>
<dbReference type="AlphaFoldDB" id="A0A0K6HRD5"/>
<dbReference type="EMBL" id="CYHE01000002">
    <property type="protein sequence ID" value="CUA93572.1"/>
    <property type="molecule type" value="Genomic_DNA"/>
</dbReference>
<dbReference type="PIRSF" id="PIRSF032162">
    <property type="entry name" value="UCP032162_imp"/>
    <property type="match status" value="1"/>
</dbReference>
<dbReference type="RefSeq" id="WP_055454681.1">
    <property type="nucleotide sequence ID" value="NZ_CYHE01000002.1"/>
</dbReference>
<proteinExistence type="predicted"/>
<keyword evidence="1" id="KW-1133">Transmembrane helix</keyword>
<feature type="transmembrane region" description="Helical" evidence="1">
    <location>
        <begin position="63"/>
        <end position="80"/>
    </location>
</feature>
<keyword evidence="1" id="KW-0472">Membrane</keyword>
<dbReference type="Proteomes" id="UP000183900">
    <property type="component" value="Unassembled WGS sequence"/>
</dbReference>
<evidence type="ECO:0000313" key="2">
    <source>
        <dbReference type="EMBL" id="CUA93572.1"/>
    </source>
</evidence>